<protein>
    <submittedName>
        <fullName evidence="1">Uncharacterized protein</fullName>
    </submittedName>
</protein>
<evidence type="ECO:0000313" key="1">
    <source>
        <dbReference type="EMBL" id="KAJ1175958.1"/>
    </source>
</evidence>
<dbReference type="EMBL" id="JANPWB010000006">
    <property type="protein sequence ID" value="KAJ1175958.1"/>
    <property type="molecule type" value="Genomic_DNA"/>
</dbReference>
<comment type="caution">
    <text evidence="1">The sequence shown here is derived from an EMBL/GenBank/DDBJ whole genome shotgun (WGS) entry which is preliminary data.</text>
</comment>
<proteinExistence type="predicted"/>
<evidence type="ECO:0000313" key="2">
    <source>
        <dbReference type="Proteomes" id="UP001066276"/>
    </source>
</evidence>
<name>A0AAV7TJK3_PLEWA</name>
<dbReference type="AlphaFoldDB" id="A0AAV7TJK3"/>
<accession>A0AAV7TJK3</accession>
<dbReference type="Proteomes" id="UP001066276">
    <property type="component" value="Chromosome 3_2"/>
</dbReference>
<reference evidence="1" key="1">
    <citation type="journal article" date="2022" name="bioRxiv">
        <title>Sequencing and chromosome-scale assembly of the giantPleurodeles waltlgenome.</title>
        <authorList>
            <person name="Brown T."/>
            <person name="Elewa A."/>
            <person name="Iarovenko S."/>
            <person name="Subramanian E."/>
            <person name="Araus A.J."/>
            <person name="Petzold A."/>
            <person name="Susuki M."/>
            <person name="Suzuki K.-i.T."/>
            <person name="Hayashi T."/>
            <person name="Toyoda A."/>
            <person name="Oliveira C."/>
            <person name="Osipova E."/>
            <person name="Leigh N.D."/>
            <person name="Simon A."/>
            <person name="Yun M.H."/>
        </authorList>
    </citation>
    <scope>NUCLEOTIDE SEQUENCE</scope>
    <source>
        <strain evidence="1">20211129_DDA</strain>
        <tissue evidence="1">Liver</tissue>
    </source>
</reference>
<gene>
    <name evidence="1" type="ORF">NDU88_001243</name>
</gene>
<keyword evidence="2" id="KW-1185">Reference proteome</keyword>
<organism evidence="1 2">
    <name type="scientific">Pleurodeles waltl</name>
    <name type="common">Iberian ribbed newt</name>
    <dbReference type="NCBI Taxonomy" id="8319"/>
    <lineage>
        <taxon>Eukaryota</taxon>
        <taxon>Metazoa</taxon>
        <taxon>Chordata</taxon>
        <taxon>Craniata</taxon>
        <taxon>Vertebrata</taxon>
        <taxon>Euteleostomi</taxon>
        <taxon>Amphibia</taxon>
        <taxon>Batrachia</taxon>
        <taxon>Caudata</taxon>
        <taxon>Salamandroidea</taxon>
        <taxon>Salamandridae</taxon>
        <taxon>Pleurodelinae</taxon>
        <taxon>Pleurodeles</taxon>
    </lineage>
</organism>
<sequence>MEAGLDPILRQLRLQTGGGAGAGGGAASAGGRLKSFSCSLGRLPTGAAAAVSGPTVSGAGGGEGGSAYGGACGGAGGGADRGAGVGAASGGGRLQPFSCSLRWLPTGAAAADGSGASGGLQPLRLNMRWRHPPVYRPLVDLVTMEDRDIILTYRLDRDTIQELSAQLEPDLMSAIRHPTDIPL</sequence>